<dbReference type="EMBL" id="GHBY01000747">
    <property type="protein sequence ID" value="MUP40924.1"/>
    <property type="molecule type" value="Transcribed_RNA"/>
</dbReference>
<dbReference type="Gene3D" id="3.40.33.10">
    <property type="entry name" value="CAP"/>
    <property type="match status" value="1"/>
</dbReference>
<dbReference type="InterPro" id="IPR001283">
    <property type="entry name" value="CRISP-related"/>
</dbReference>
<evidence type="ECO:0000256" key="3">
    <source>
        <dbReference type="SAM" id="SignalP"/>
    </source>
</evidence>
<dbReference type="CDD" id="cd05380">
    <property type="entry name" value="CAP_euk"/>
    <property type="match status" value="1"/>
</dbReference>
<dbReference type="InterPro" id="IPR002413">
    <property type="entry name" value="V5_allergen-like"/>
</dbReference>
<dbReference type="InterPro" id="IPR018244">
    <property type="entry name" value="Allrgn_V5/Tpx1_CS"/>
</dbReference>
<dbReference type="PROSITE" id="PS01009">
    <property type="entry name" value="CRISP_1"/>
    <property type="match status" value="1"/>
</dbReference>
<dbReference type="AlphaFoldDB" id="A0A646QGS6"/>
<evidence type="ECO:0000256" key="1">
    <source>
        <dbReference type="ARBA" id="ARBA00009169"/>
    </source>
</evidence>
<organism evidence="5">
    <name type="scientific">Hemiscolopendra marginata</name>
    <dbReference type="NCBI Taxonomy" id="943146"/>
    <lineage>
        <taxon>Eukaryota</taxon>
        <taxon>Metazoa</taxon>
        <taxon>Ecdysozoa</taxon>
        <taxon>Arthropoda</taxon>
        <taxon>Myriapoda</taxon>
        <taxon>Chilopoda</taxon>
        <taxon>Pleurostigmophora</taxon>
        <taxon>Scolopendromorpha</taxon>
        <taxon>Scolopendridae</taxon>
        <taxon>Hemiscolopendra</taxon>
    </lineage>
</organism>
<accession>A0A646QGS6</accession>
<dbReference type="Pfam" id="PF00188">
    <property type="entry name" value="CAP"/>
    <property type="match status" value="1"/>
</dbReference>
<feature type="signal peptide" evidence="3">
    <location>
        <begin position="1"/>
        <end position="23"/>
    </location>
</feature>
<evidence type="ECO:0000259" key="4">
    <source>
        <dbReference type="SMART" id="SM00198"/>
    </source>
</evidence>
<protein>
    <recommendedName>
        <fullName evidence="2">Cysteine-rich venom protein</fullName>
    </recommendedName>
</protein>
<proteinExistence type="inferred from homology"/>
<feature type="chain" id="PRO_5024824740" description="Cysteine-rich venom protein" evidence="3">
    <location>
        <begin position="24"/>
        <end position="210"/>
    </location>
</feature>
<dbReference type="SUPFAM" id="SSF55797">
    <property type="entry name" value="PR-1-like"/>
    <property type="match status" value="1"/>
</dbReference>
<reference evidence="5" key="1">
    <citation type="submission" date="2018-11" db="EMBL/GenBank/DDBJ databases">
        <title>Venom-gland transcriptomics and venom proteomics of the Florida green centipede (Hemiscolopendra marginata) reveal sex-based variation in a centipede venom.</title>
        <authorList>
            <person name="Nystrom G.S."/>
            <person name="Ward M.J."/>
            <person name="Ellsworth S.A."/>
            <person name="Rokyta D.R."/>
        </authorList>
    </citation>
    <scope>NUCLEOTIDE SEQUENCE</scope>
    <source>
        <tissue evidence="5">Venom gland</tissue>
    </source>
</reference>
<dbReference type="InterPro" id="IPR014044">
    <property type="entry name" value="CAP_dom"/>
</dbReference>
<dbReference type="PRINTS" id="PR00837">
    <property type="entry name" value="V5TPXLIKE"/>
</dbReference>
<dbReference type="SMART" id="SM00198">
    <property type="entry name" value="SCP"/>
    <property type="match status" value="1"/>
</dbReference>
<dbReference type="PANTHER" id="PTHR10334">
    <property type="entry name" value="CYSTEINE-RICH SECRETORY PROTEIN-RELATED"/>
    <property type="match status" value="1"/>
</dbReference>
<name>A0A646QGS6_9MYRI</name>
<evidence type="ECO:0000256" key="2">
    <source>
        <dbReference type="ARBA" id="ARBA00032745"/>
    </source>
</evidence>
<dbReference type="PRINTS" id="PR00838">
    <property type="entry name" value="V5ALLERGEN"/>
</dbReference>
<sequence>MNMLPIFAAFVFFSSQLFLSGWSCNIVERGFDENTQALILDLHNKARQKVANGDQNGQPSASNMKELHWDNEIAKLAQRAAERCDTEHTPEEDLFTSKYEYVGENLYGGSKPNPLQRAVDDWYSEVKDVDPSILGSFNEGDRTIGHYTQMVWAETEALGCGYSKTAEGYSYVYCEYGPGGNYEDEVVYNKGNPASECESGASKDYPALCK</sequence>
<comment type="similarity">
    <text evidence="1">Belongs to the CRISP family. Venom allergen 5-like subfamily.</text>
</comment>
<evidence type="ECO:0000313" key="5">
    <source>
        <dbReference type="EMBL" id="MUP40924.1"/>
    </source>
</evidence>
<keyword evidence="3" id="KW-0732">Signal</keyword>
<dbReference type="GO" id="GO:0005576">
    <property type="term" value="C:extracellular region"/>
    <property type="evidence" value="ECO:0007669"/>
    <property type="project" value="InterPro"/>
</dbReference>
<feature type="domain" description="SCP" evidence="4">
    <location>
        <begin position="34"/>
        <end position="184"/>
    </location>
</feature>
<dbReference type="InterPro" id="IPR035940">
    <property type="entry name" value="CAP_sf"/>
</dbReference>